<name>A0A0P5YCE8_9CRUS</name>
<dbReference type="AlphaFoldDB" id="A0A0P5YCE8"/>
<accession>A0A0P5YCE8</accession>
<protein>
    <submittedName>
        <fullName evidence="3">F-box only protein 21</fullName>
    </submittedName>
</protein>
<dbReference type="Pfam" id="PF08755">
    <property type="entry name" value="YccV-like"/>
    <property type="match status" value="1"/>
</dbReference>
<dbReference type="InterPro" id="IPR032698">
    <property type="entry name" value="SirB1_N"/>
</dbReference>
<sequence>MYVFIRKHLFFIKYSVRWGYSVSLKRFPKNEVNWLEVVGIRLRVAKDVQEIVETLSSLCYPDPESFELLTPSCVMDKLLATAIPFSEFVEEELEQLAFMNFWQSDGYGNLTLAYHAERALRKVRTSLLEGKWWDFLEQDASQKTLLEAIVLVSQWLEVPNEHFPSLQNIKDYLGKITQRVKELIIEKQKSSYSLRAVNANPRVSHREILTIINYVLFHESEQDFMDTLWLDKEFDFHELQKNISIAKVIERRESCTTILCVIYQEVASSMGIQCELVYCDSSMDDRDRLLLKWLEYPKHEGGKGFTYIDVCDGGTVHRPDHLRRIGPLRHQNEDFQYYFVDPAQPAEKVEYILRRMLEPYIRDGQTDLWLDRRSQTVSEVARLARLACIISSLIGEAPELVLEYAEHCFNYGVQLSDAIYLLEAEGLQDHPLLGKCILQLEERRTQIAAYQQVVSRRVPSIKYAVGLVMIYDYTNAMGEVCNEICVITSWEVKGSAENYLRSVGNLDQPFYHVLTRSHADHSLACVPEDKLVLHPDVGSVIFLHDQLGFHFERFDGRRFVPNAGKRYRFPDDEAFALNLTKK</sequence>
<dbReference type="InterPro" id="IPR036623">
    <property type="entry name" value="Hemimethylated_DNA-bd_sf"/>
</dbReference>
<evidence type="ECO:0000259" key="1">
    <source>
        <dbReference type="Pfam" id="PF08755"/>
    </source>
</evidence>
<dbReference type="EMBL" id="GDIP01216026">
    <property type="protein sequence ID" value="JAJ07376.1"/>
    <property type="molecule type" value="Transcribed_RNA"/>
</dbReference>
<dbReference type="SUPFAM" id="SSF141255">
    <property type="entry name" value="YccV-like"/>
    <property type="match status" value="1"/>
</dbReference>
<dbReference type="InterPro" id="IPR011722">
    <property type="entry name" value="Hemimethylated_DNA-bd_dom"/>
</dbReference>
<proteinExistence type="predicted"/>
<feature type="domain" description="Protein SirB1 N-terminal" evidence="2">
    <location>
        <begin position="203"/>
        <end position="356"/>
    </location>
</feature>
<dbReference type="Pfam" id="PF13369">
    <property type="entry name" value="Transglut_core2"/>
    <property type="match status" value="1"/>
</dbReference>
<feature type="domain" description="Hemimethylated DNA-binding" evidence="1">
    <location>
        <begin position="462"/>
        <end position="557"/>
    </location>
</feature>
<dbReference type="PANTHER" id="PTHR31350">
    <property type="entry name" value="SI:DKEY-261L7.2"/>
    <property type="match status" value="1"/>
</dbReference>
<organism evidence="3">
    <name type="scientific">Daphnia magna</name>
    <dbReference type="NCBI Taxonomy" id="35525"/>
    <lineage>
        <taxon>Eukaryota</taxon>
        <taxon>Metazoa</taxon>
        <taxon>Ecdysozoa</taxon>
        <taxon>Arthropoda</taxon>
        <taxon>Crustacea</taxon>
        <taxon>Branchiopoda</taxon>
        <taxon>Diplostraca</taxon>
        <taxon>Cladocera</taxon>
        <taxon>Anomopoda</taxon>
        <taxon>Daphniidae</taxon>
        <taxon>Daphnia</taxon>
    </lineage>
</organism>
<evidence type="ECO:0000313" key="3">
    <source>
        <dbReference type="EMBL" id="JAJ07376.1"/>
    </source>
</evidence>
<dbReference type="GO" id="GO:0003677">
    <property type="term" value="F:DNA binding"/>
    <property type="evidence" value="ECO:0007669"/>
    <property type="project" value="InterPro"/>
</dbReference>
<reference evidence="3" key="2">
    <citation type="submission" date="2015-10" db="EMBL/GenBank/DDBJ databases">
        <authorList>
            <person name="Gilbert D.G."/>
        </authorList>
    </citation>
    <scope>NUCLEOTIDE SEQUENCE</scope>
</reference>
<dbReference type="OrthoDB" id="28868at2759"/>
<dbReference type="PANTHER" id="PTHR31350:SF21">
    <property type="entry name" value="F-BOX ONLY PROTEIN 21"/>
    <property type="match status" value="1"/>
</dbReference>
<evidence type="ECO:0000259" key="2">
    <source>
        <dbReference type="Pfam" id="PF13369"/>
    </source>
</evidence>
<reference evidence="3" key="1">
    <citation type="submission" date="2015-10" db="EMBL/GenBank/DDBJ databases">
        <title>Daphnia magna gene sets from two clonal populations assembled and annotated with EvidentialGene.</title>
        <authorList>
            <person name="Gilbert D."/>
            <person name="Podicheti R."/>
            <person name="Orsini L."/>
            <person name="Colbourne J."/>
            <person name="Pfrender M."/>
        </authorList>
    </citation>
    <scope>NUCLEOTIDE SEQUENCE</scope>
</reference>